<organism evidence="1 2">
    <name type="scientific">Sinomonas terrae</name>
    <dbReference type="NCBI Taxonomy" id="2908838"/>
    <lineage>
        <taxon>Bacteria</taxon>
        <taxon>Bacillati</taxon>
        <taxon>Actinomycetota</taxon>
        <taxon>Actinomycetes</taxon>
        <taxon>Micrococcales</taxon>
        <taxon>Micrococcaceae</taxon>
        <taxon>Sinomonas</taxon>
    </lineage>
</organism>
<evidence type="ECO:0000313" key="2">
    <source>
        <dbReference type="Proteomes" id="UP001202922"/>
    </source>
</evidence>
<comment type="caution">
    <text evidence="1">The sequence shown here is derived from an EMBL/GenBank/DDBJ whole genome shotgun (WGS) entry which is preliminary data.</text>
</comment>
<dbReference type="EMBL" id="JAKZBV010000001">
    <property type="protein sequence ID" value="MCH6470073.1"/>
    <property type="molecule type" value="Genomic_DNA"/>
</dbReference>
<proteinExistence type="predicted"/>
<reference evidence="1 2" key="1">
    <citation type="submission" date="2022-03" db="EMBL/GenBank/DDBJ databases">
        <title>Sinomonas sp. isolated from a soil.</title>
        <authorList>
            <person name="Han J."/>
            <person name="Kim D.-U."/>
        </authorList>
    </citation>
    <scope>NUCLEOTIDE SEQUENCE [LARGE SCALE GENOMIC DNA]</scope>
    <source>
        <strain evidence="1 2">5-5</strain>
    </source>
</reference>
<accession>A0ABS9U038</accession>
<dbReference type="Proteomes" id="UP001202922">
    <property type="component" value="Unassembled WGS sequence"/>
</dbReference>
<name>A0ABS9U038_9MICC</name>
<evidence type="ECO:0000313" key="1">
    <source>
        <dbReference type="EMBL" id="MCH6470073.1"/>
    </source>
</evidence>
<dbReference type="RefSeq" id="WP_241053574.1">
    <property type="nucleotide sequence ID" value="NZ_JAKZBV010000001.1"/>
</dbReference>
<protein>
    <submittedName>
        <fullName evidence="1">Uncharacterized protein</fullName>
    </submittedName>
</protein>
<keyword evidence="2" id="KW-1185">Reference proteome</keyword>
<gene>
    <name evidence="1" type="ORF">L0M17_08800</name>
</gene>
<sequence>MTITAVTEADMDADATKSLSIWGEGFAASGQSEGAWRLNEAPVLDASCDEAVALFAHASSECRRDGSLDPLRAAAASPICKLANRRGPRVDLAILSIRLIPQICICKFLQVGWSLTE</sequence>